<protein>
    <submittedName>
        <fullName evidence="6">Os03g0109800 protein</fullName>
    </submittedName>
</protein>
<feature type="region of interest" description="Disordered" evidence="4">
    <location>
        <begin position="26"/>
        <end position="81"/>
    </location>
</feature>
<reference evidence="7" key="2">
    <citation type="journal article" date="2008" name="Nucleic Acids Res.">
        <title>The rice annotation project database (RAP-DB): 2008 update.</title>
        <authorList>
            <consortium name="The rice annotation project (RAP)"/>
        </authorList>
    </citation>
    <scope>GENOME REANNOTATION</scope>
    <source>
        <strain evidence="7">cv. Nipponbare</strain>
    </source>
</reference>
<evidence type="ECO:0000313" key="6">
    <source>
        <dbReference type="EMBL" id="BAF10625.1"/>
    </source>
</evidence>
<feature type="signal peptide" evidence="5">
    <location>
        <begin position="1"/>
        <end position="18"/>
    </location>
</feature>
<organism evidence="6 7">
    <name type="scientific">Oryza sativa subsp. japonica</name>
    <name type="common">Rice</name>
    <dbReference type="NCBI Taxonomy" id="39947"/>
    <lineage>
        <taxon>Eukaryota</taxon>
        <taxon>Viridiplantae</taxon>
        <taxon>Streptophyta</taxon>
        <taxon>Embryophyta</taxon>
        <taxon>Tracheophyta</taxon>
        <taxon>Spermatophyta</taxon>
        <taxon>Magnoliopsida</taxon>
        <taxon>Liliopsida</taxon>
        <taxon>Poales</taxon>
        <taxon>Poaceae</taxon>
        <taxon>BOP clade</taxon>
        <taxon>Oryzoideae</taxon>
        <taxon>Oryzeae</taxon>
        <taxon>Oryzinae</taxon>
        <taxon>Oryza</taxon>
        <taxon>Oryza sativa</taxon>
    </lineage>
</organism>
<name>Q0DVW3_ORYSJ</name>
<dbReference type="PANTHER" id="PTHR32054">
    <property type="entry name" value="HEAVY CHAIN, PUTATIVE, EXPRESSED-RELATED-RELATED"/>
    <property type="match status" value="1"/>
</dbReference>
<evidence type="ECO:0000256" key="3">
    <source>
        <dbReference type="SAM" id="Coils"/>
    </source>
</evidence>
<dbReference type="Proteomes" id="UP000000763">
    <property type="component" value="Chromosome 3"/>
</dbReference>
<dbReference type="InterPro" id="IPR008545">
    <property type="entry name" value="Web"/>
</dbReference>
<feature type="compositionally biased region" description="Low complexity" evidence="4">
    <location>
        <begin position="49"/>
        <end position="61"/>
    </location>
</feature>
<keyword evidence="2 3" id="KW-0175">Coiled coil</keyword>
<feature type="coiled-coil region" evidence="3">
    <location>
        <begin position="91"/>
        <end position="118"/>
    </location>
</feature>
<feature type="non-terminal residue" evidence="6">
    <location>
        <position position="1"/>
    </location>
</feature>
<dbReference type="PANTHER" id="PTHR32054:SF6">
    <property type="entry name" value="PROTEIN WEAK CHLOROPLAST MOVEMENT UNDER BLUE LIGHT 1"/>
    <property type="match status" value="1"/>
</dbReference>
<feature type="compositionally biased region" description="Polar residues" evidence="4">
    <location>
        <begin position="28"/>
        <end position="42"/>
    </location>
</feature>
<feature type="compositionally biased region" description="Polar residues" evidence="4">
    <location>
        <begin position="62"/>
        <end position="73"/>
    </location>
</feature>
<comment type="similarity">
    <text evidence="1">Belongs to the WEB family.</text>
</comment>
<evidence type="ECO:0000313" key="7">
    <source>
        <dbReference type="Proteomes" id="UP000000763"/>
    </source>
</evidence>
<gene>
    <name evidence="6" type="ordered locus">Os03g0109800</name>
</gene>
<sequence>QYVAVRYIFSFVLHLCCGMDEAPAPLGSSASHQESEGDQCQLQADRSHASASNDSSSKASDQMANRSVQTRIDTTAPIDSVKGAANKFGGSLDLRERRKQAQDELDKVQEKVSECLKRSQEAEAGRAQAVKELGGANGVIDELTLGLEMASPRTGLAEISVFDGGEGRGNPHILSPRGGYMPRTEMAAAEVEAGAKQRPTFFPRMVMFLARKRAQNWK</sequence>
<dbReference type="KEGG" id="dosa:Os03g0109800"/>
<evidence type="ECO:0000256" key="5">
    <source>
        <dbReference type="SAM" id="SignalP"/>
    </source>
</evidence>
<reference evidence="6 7" key="1">
    <citation type="journal article" date="2005" name="Nature">
        <title>The map-based sequence of the rice genome.</title>
        <authorList>
            <consortium name="International rice genome sequencing project (IRGSP)"/>
            <person name="Matsumoto T."/>
            <person name="Wu J."/>
            <person name="Kanamori H."/>
            <person name="Katayose Y."/>
            <person name="Fujisawa M."/>
            <person name="Namiki N."/>
            <person name="Mizuno H."/>
            <person name="Yamamoto K."/>
            <person name="Antonio B.A."/>
            <person name="Baba T."/>
            <person name="Sakata K."/>
            <person name="Nagamura Y."/>
            <person name="Aoki H."/>
            <person name="Arikawa K."/>
            <person name="Arita K."/>
            <person name="Bito T."/>
            <person name="Chiden Y."/>
            <person name="Fujitsuka N."/>
            <person name="Fukunaka R."/>
            <person name="Hamada M."/>
            <person name="Harada C."/>
            <person name="Hayashi A."/>
            <person name="Hijishita S."/>
            <person name="Honda M."/>
            <person name="Hosokawa S."/>
            <person name="Ichikawa Y."/>
            <person name="Idonuma A."/>
            <person name="Iijima M."/>
            <person name="Ikeda M."/>
            <person name="Ikeno M."/>
            <person name="Ito K."/>
            <person name="Ito S."/>
            <person name="Ito T."/>
            <person name="Ito Y."/>
            <person name="Ito Y."/>
            <person name="Iwabuchi A."/>
            <person name="Kamiya K."/>
            <person name="Karasawa W."/>
            <person name="Kurita K."/>
            <person name="Katagiri S."/>
            <person name="Kikuta A."/>
            <person name="Kobayashi H."/>
            <person name="Kobayashi N."/>
            <person name="Machita K."/>
            <person name="Maehara T."/>
            <person name="Masukawa M."/>
            <person name="Mizubayashi T."/>
            <person name="Mukai Y."/>
            <person name="Nagasaki H."/>
            <person name="Nagata Y."/>
            <person name="Naito S."/>
            <person name="Nakashima M."/>
            <person name="Nakama Y."/>
            <person name="Nakamichi Y."/>
            <person name="Nakamura M."/>
            <person name="Meguro A."/>
            <person name="Negishi M."/>
            <person name="Ohta I."/>
            <person name="Ohta T."/>
            <person name="Okamoto M."/>
            <person name="Ono N."/>
            <person name="Saji S."/>
            <person name="Sakaguchi M."/>
            <person name="Sakai K."/>
            <person name="Shibata M."/>
            <person name="Shimokawa T."/>
            <person name="Song J."/>
            <person name="Takazaki Y."/>
            <person name="Terasawa K."/>
            <person name="Tsugane M."/>
            <person name="Tsuji K."/>
            <person name="Ueda S."/>
            <person name="Waki K."/>
            <person name="Yamagata H."/>
            <person name="Yamamoto M."/>
            <person name="Yamamoto S."/>
            <person name="Yamane H."/>
            <person name="Yoshiki S."/>
            <person name="Yoshihara R."/>
            <person name="Yukawa K."/>
            <person name="Zhong H."/>
            <person name="Yano M."/>
            <person name="Yuan Q."/>
            <person name="Ouyang S."/>
            <person name="Liu J."/>
            <person name="Jones K.M."/>
            <person name="Gansberger K."/>
            <person name="Moffat K."/>
            <person name="Hill J."/>
            <person name="Bera J."/>
            <person name="Fadrosh D."/>
            <person name="Jin S."/>
            <person name="Johri S."/>
            <person name="Kim M."/>
            <person name="Overton L."/>
            <person name="Reardon M."/>
            <person name="Tsitrin T."/>
            <person name="Vuong H."/>
            <person name="Weaver B."/>
            <person name="Ciecko A."/>
            <person name="Tallon L."/>
            <person name="Jackson J."/>
            <person name="Pai G."/>
            <person name="Aken S.V."/>
            <person name="Utterback T."/>
            <person name="Reidmuller S."/>
            <person name="Feldblyum T."/>
            <person name="Hsiao J."/>
            <person name="Zismann V."/>
            <person name="Iobst S."/>
            <person name="de Vazeille A.R."/>
            <person name="Buell C.R."/>
            <person name="Ying K."/>
            <person name="Li Y."/>
            <person name="Lu T."/>
            <person name="Huang Y."/>
            <person name="Zhao Q."/>
            <person name="Feng Q."/>
            <person name="Zhang L."/>
            <person name="Zhu J."/>
            <person name="Weng Q."/>
            <person name="Mu J."/>
            <person name="Lu Y."/>
            <person name="Fan D."/>
            <person name="Liu Y."/>
            <person name="Guan J."/>
            <person name="Zhang Y."/>
            <person name="Yu S."/>
            <person name="Liu X."/>
            <person name="Zhang Y."/>
            <person name="Hong G."/>
            <person name="Han B."/>
            <person name="Choisne N."/>
            <person name="Demange N."/>
            <person name="Orjeda G."/>
            <person name="Samain S."/>
            <person name="Cattolico L."/>
            <person name="Pelletier E."/>
            <person name="Couloux A."/>
            <person name="Segurens B."/>
            <person name="Wincker P."/>
            <person name="D'Hont A."/>
            <person name="Scarpelli C."/>
            <person name="Weissenbach J."/>
            <person name="Salanoubat M."/>
            <person name="Quetier F."/>
            <person name="Yu Y."/>
            <person name="Kim H.R."/>
            <person name="Rambo T."/>
            <person name="Currie J."/>
            <person name="Collura K."/>
            <person name="Luo M."/>
            <person name="Yang T."/>
            <person name="Ammiraju J.S.S."/>
            <person name="Engler F."/>
            <person name="Soderlund C."/>
            <person name="Wing R.A."/>
            <person name="Palmer L.E."/>
            <person name="de la Bastide M."/>
            <person name="Spiegel L."/>
            <person name="Nascimento L."/>
            <person name="Zutavern T."/>
            <person name="O'Shaughnessy A."/>
            <person name="Dike S."/>
            <person name="Dedhia N."/>
            <person name="Preston R."/>
            <person name="Balija V."/>
            <person name="McCombie W.R."/>
            <person name="Chow T."/>
            <person name="Chen H."/>
            <person name="Chung M."/>
            <person name="Chen C."/>
            <person name="Shaw J."/>
            <person name="Wu H."/>
            <person name="Hsiao K."/>
            <person name="Chao Y."/>
            <person name="Chu M."/>
            <person name="Cheng C."/>
            <person name="Hour A."/>
            <person name="Lee P."/>
            <person name="Lin S."/>
            <person name="Lin Y."/>
            <person name="Liou J."/>
            <person name="Liu S."/>
            <person name="Hsing Y."/>
            <person name="Raghuvanshi S."/>
            <person name="Mohanty A."/>
            <person name="Bharti A.K."/>
            <person name="Gaur A."/>
            <person name="Gupta V."/>
            <person name="Kumar D."/>
            <person name="Ravi V."/>
            <person name="Vij S."/>
            <person name="Kapur A."/>
            <person name="Khurana P."/>
            <person name="Khurana P."/>
            <person name="Khurana J.P."/>
            <person name="Tyagi A.K."/>
            <person name="Gaikwad K."/>
            <person name="Singh A."/>
            <person name="Dalal V."/>
            <person name="Srivastava S."/>
            <person name="Dixit A."/>
            <person name="Pal A.K."/>
            <person name="Ghazi I.A."/>
            <person name="Yadav M."/>
            <person name="Pandit A."/>
            <person name="Bhargava A."/>
            <person name="Sureshbabu K."/>
            <person name="Batra K."/>
            <person name="Sharma T.R."/>
            <person name="Mohapatra T."/>
            <person name="Singh N.K."/>
            <person name="Messing J."/>
            <person name="Nelson A.B."/>
            <person name="Fuks G."/>
            <person name="Kavchok S."/>
            <person name="Keizer G."/>
            <person name="Linton E."/>
            <person name="Llaca V."/>
            <person name="Song R."/>
            <person name="Tanyolac B."/>
            <person name="Young S."/>
            <person name="Ho-Il K."/>
            <person name="Hahn J.H."/>
            <person name="Sangsakoo G."/>
            <person name="Vanavichit A."/>
            <person name="de Mattos Luiz.A.T."/>
            <person name="Zimmer P.D."/>
            <person name="Malone G."/>
            <person name="Dellagostin O."/>
            <person name="de Oliveira A.C."/>
            <person name="Bevan M."/>
            <person name="Bancroft I."/>
            <person name="Minx P."/>
            <person name="Cordum H."/>
            <person name="Wilson R."/>
            <person name="Cheng Z."/>
            <person name="Jin W."/>
            <person name="Jiang J."/>
            <person name="Leong S.A."/>
            <person name="Iwama H."/>
            <person name="Gojobori T."/>
            <person name="Itoh T."/>
            <person name="Niimura Y."/>
            <person name="Fujii Y."/>
            <person name="Habara T."/>
            <person name="Sakai H."/>
            <person name="Sato Y."/>
            <person name="Wilson G."/>
            <person name="Kumar K."/>
            <person name="McCouch S."/>
            <person name="Juretic N."/>
            <person name="Hoen D."/>
            <person name="Wright S."/>
            <person name="Bruskiewich R."/>
            <person name="Bureau T."/>
            <person name="Miyao A."/>
            <person name="Hirochika H."/>
            <person name="Nishikawa T."/>
            <person name="Kadowaki K."/>
            <person name="Sugiura M."/>
            <person name="Burr B."/>
            <person name="Sasaki T."/>
        </authorList>
    </citation>
    <scope>NUCLEOTIDE SEQUENCE [LARGE SCALE GENOMIC DNA]</scope>
    <source>
        <strain evidence="7">cv. Nipponbare</strain>
    </source>
</reference>
<feature type="chain" id="PRO_5004171019" evidence="5">
    <location>
        <begin position="19"/>
        <end position="218"/>
    </location>
</feature>
<evidence type="ECO:0000256" key="4">
    <source>
        <dbReference type="SAM" id="MobiDB-lite"/>
    </source>
</evidence>
<dbReference type="HOGENOM" id="CLU_2339716_0_0_1"/>
<evidence type="ECO:0000256" key="1">
    <source>
        <dbReference type="ARBA" id="ARBA00005485"/>
    </source>
</evidence>
<proteinExistence type="inferred from homology"/>
<dbReference type="EMBL" id="AP008209">
    <property type="protein sequence ID" value="BAF10625.1"/>
    <property type="molecule type" value="Genomic_DNA"/>
</dbReference>
<keyword evidence="5" id="KW-0732">Signal</keyword>
<evidence type="ECO:0000256" key="2">
    <source>
        <dbReference type="ARBA" id="ARBA00023054"/>
    </source>
</evidence>
<accession>Q0DVW3</accession>
<dbReference type="Pfam" id="PF05701">
    <property type="entry name" value="WEMBL"/>
    <property type="match status" value="1"/>
</dbReference>
<dbReference type="AlphaFoldDB" id="Q0DVW3"/>